<dbReference type="EMBL" id="DVIT01000011">
    <property type="protein sequence ID" value="HIS46379.1"/>
    <property type="molecule type" value="Genomic_DNA"/>
</dbReference>
<sequence>MSEKYHQNPSVFRRGCDPGMRPRWQKPWFRHGRPMKEKGGSWLRAGVQEELLLKLADTDVPTVVVLVNGRPLAIGALQENDGTVCGQVTITNTGDCDGDEIVQLYIHDVAAGCARPVKELKRFWKLHLSPGQSETIYFSIPVSELGYYNRKLEYVTEPGDFQIITGPDSSRGLMETFTVNP</sequence>
<comment type="caution">
    <text evidence="4">The sequence shown here is derived from an EMBL/GenBank/DDBJ whole genome shotgun (WGS) entry which is preliminary data.</text>
</comment>
<dbReference type="PANTHER" id="PTHR42715:SF3">
    <property type="entry name" value="BETA-GLUCOSIDASE B-RELATED"/>
    <property type="match status" value="1"/>
</dbReference>
<name>A0A9D1JQ55_9FIRM</name>
<keyword evidence="2" id="KW-0378">Hydrolase</keyword>
<dbReference type="FunFam" id="2.60.40.10:FF:000495">
    <property type="entry name" value="Periplasmic beta-glucosidase"/>
    <property type="match status" value="1"/>
</dbReference>
<feature type="domain" description="Fibronectin type III-like" evidence="3">
    <location>
        <begin position="100"/>
        <end position="169"/>
    </location>
</feature>
<dbReference type="InterPro" id="IPR013783">
    <property type="entry name" value="Ig-like_fold"/>
</dbReference>
<comment type="similarity">
    <text evidence="1">Belongs to the glycosyl hydrolase 3 family.</text>
</comment>
<evidence type="ECO:0000256" key="2">
    <source>
        <dbReference type="ARBA" id="ARBA00022801"/>
    </source>
</evidence>
<reference evidence="4" key="2">
    <citation type="journal article" date="2021" name="PeerJ">
        <title>Extensive microbial diversity within the chicken gut microbiome revealed by metagenomics and culture.</title>
        <authorList>
            <person name="Gilroy R."/>
            <person name="Ravi A."/>
            <person name="Getino M."/>
            <person name="Pursley I."/>
            <person name="Horton D.L."/>
            <person name="Alikhan N.F."/>
            <person name="Baker D."/>
            <person name="Gharbi K."/>
            <person name="Hall N."/>
            <person name="Watson M."/>
            <person name="Adriaenssens E.M."/>
            <person name="Foster-Nyarko E."/>
            <person name="Jarju S."/>
            <person name="Secka A."/>
            <person name="Antonio M."/>
            <person name="Oren A."/>
            <person name="Chaudhuri R.R."/>
            <person name="La Ragione R."/>
            <person name="Hildebrand F."/>
            <person name="Pallen M.J."/>
        </authorList>
    </citation>
    <scope>NUCLEOTIDE SEQUENCE</scope>
    <source>
        <strain evidence="4">CHK178-757</strain>
    </source>
</reference>
<accession>A0A9D1JQ55</accession>
<dbReference type="GO" id="GO:0009251">
    <property type="term" value="P:glucan catabolic process"/>
    <property type="evidence" value="ECO:0007669"/>
    <property type="project" value="TreeGrafter"/>
</dbReference>
<evidence type="ECO:0000313" key="4">
    <source>
        <dbReference type="EMBL" id="HIS46379.1"/>
    </source>
</evidence>
<dbReference type="GO" id="GO:0008422">
    <property type="term" value="F:beta-glucosidase activity"/>
    <property type="evidence" value="ECO:0007669"/>
    <property type="project" value="TreeGrafter"/>
</dbReference>
<dbReference type="InterPro" id="IPR026891">
    <property type="entry name" value="Fn3-like"/>
</dbReference>
<evidence type="ECO:0000256" key="1">
    <source>
        <dbReference type="ARBA" id="ARBA00005336"/>
    </source>
</evidence>
<reference evidence="4" key="1">
    <citation type="submission" date="2020-10" db="EMBL/GenBank/DDBJ databases">
        <authorList>
            <person name="Gilroy R."/>
        </authorList>
    </citation>
    <scope>NUCLEOTIDE SEQUENCE</scope>
    <source>
        <strain evidence="4">CHK178-757</strain>
    </source>
</reference>
<gene>
    <name evidence="4" type="ORF">IAB46_02285</name>
</gene>
<dbReference type="Pfam" id="PF14310">
    <property type="entry name" value="Fn3-like"/>
    <property type="match status" value="1"/>
</dbReference>
<dbReference type="PANTHER" id="PTHR42715">
    <property type="entry name" value="BETA-GLUCOSIDASE"/>
    <property type="match status" value="1"/>
</dbReference>
<dbReference type="Gene3D" id="2.60.40.10">
    <property type="entry name" value="Immunoglobulins"/>
    <property type="match status" value="1"/>
</dbReference>
<evidence type="ECO:0000313" key="5">
    <source>
        <dbReference type="Proteomes" id="UP000823927"/>
    </source>
</evidence>
<dbReference type="AlphaFoldDB" id="A0A9D1JQ55"/>
<dbReference type="SMART" id="SM01217">
    <property type="entry name" value="Fn3_like"/>
    <property type="match status" value="1"/>
</dbReference>
<protein>
    <submittedName>
        <fullName evidence="4">Fibronectin type III-like domain-contianing protein</fullName>
    </submittedName>
</protein>
<proteinExistence type="inferred from homology"/>
<organism evidence="4 5">
    <name type="scientific">Candidatus Scybalocola faecigallinarum</name>
    <dbReference type="NCBI Taxonomy" id="2840941"/>
    <lineage>
        <taxon>Bacteria</taxon>
        <taxon>Bacillati</taxon>
        <taxon>Bacillota</taxon>
        <taxon>Clostridia</taxon>
        <taxon>Lachnospirales</taxon>
        <taxon>Lachnospiraceae</taxon>
        <taxon>Lachnospiraceae incertae sedis</taxon>
        <taxon>Candidatus Scybalocola (ex Gilroy et al. 2021)</taxon>
    </lineage>
</organism>
<evidence type="ECO:0000259" key="3">
    <source>
        <dbReference type="SMART" id="SM01217"/>
    </source>
</evidence>
<dbReference type="Proteomes" id="UP000823927">
    <property type="component" value="Unassembled WGS sequence"/>
</dbReference>
<dbReference type="InterPro" id="IPR050288">
    <property type="entry name" value="Cellulose_deg_GH3"/>
</dbReference>